<comment type="catalytic activity">
    <reaction evidence="6">
        <text>GTP + H2O = GDP + phosphate + H(+)</text>
        <dbReference type="Rhea" id="RHEA:19669"/>
        <dbReference type="ChEBI" id="CHEBI:15377"/>
        <dbReference type="ChEBI" id="CHEBI:15378"/>
        <dbReference type="ChEBI" id="CHEBI:37565"/>
        <dbReference type="ChEBI" id="CHEBI:43474"/>
        <dbReference type="ChEBI" id="CHEBI:58189"/>
    </reaction>
    <physiologicalReaction direction="left-to-right" evidence="6">
        <dbReference type="Rhea" id="RHEA:19670"/>
    </physiologicalReaction>
</comment>
<evidence type="ECO:0000256" key="1">
    <source>
        <dbReference type="ARBA" id="ARBA00009636"/>
    </source>
</evidence>
<evidence type="ECO:0000256" key="2">
    <source>
        <dbReference type="ARBA" id="ARBA00022701"/>
    </source>
</evidence>
<keyword evidence="4" id="KW-0378">Hydrolase</keyword>
<dbReference type="EMBL" id="JAWJWF010000047">
    <property type="protein sequence ID" value="KAK6621601.1"/>
    <property type="molecule type" value="Genomic_DNA"/>
</dbReference>
<dbReference type="SMART" id="SM00865">
    <property type="entry name" value="Tubulin_C"/>
    <property type="match status" value="1"/>
</dbReference>
<evidence type="ECO:0000259" key="9">
    <source>
        <dbReference type="SMART" id="SM00865"/>
    </source>
</evidence>
<dbReference type="InterPro" id="IPR000217">
    <property type="entry name" value="Tubulin"/>
</dbReference>
<keyword evidence="5 7" id="KW-0342">GTP-binding</keyword>
<dbReference type="PRINTS" id="PR01162">
    <property type="entry name" value="ALPHATUBULIN"/>
</dbReference>
<name>A0ABR1AK09_POLSC</name>
<evidence type="ECO:0000313" key="11">
    <source>
        <dbReference type="Proteomes" id="UP001359485"/>
    </source>
</evidence>
<dbReference type="InterPro" id="IPR002452">
    <property type="entry name" value="Alpha_tubulin"/>
</dbReference>
<evidence type="ECO:0000256" key="7">
    <source>
        <dbReference type="RuleBase" id="RU000352"/>
    </source>
</evidence>
<dbReference type="Pfam" id="PF00091">
    <property type="entry name" value="Tubulin"/>
    <property type="match status" value="1"/>
</dbReference>
<feature type="domain" description="Tubulin/FtsZ GTPase" evidence="8">
    <location>
        <begin position="48"/>
        <end position="272"/>
    </location>
</feature>
<dbReference type="Proteomes" id="UP001359485">
    <property type="component" value="Unassembled WGS sequence"/>
</dbReference>
<dbReference type="SMART" id="SM00864">
    <property type="entry name" value="Tubulin"/>
    <property type="match status" value="1"/>
</dbReference>
<dbReference type="InterPro" id="IPR023123">
    <property type="entry name" value="Tubulin_C"/>
</dbReference>
<dbReference type="PRINTS" id="PR01161">
    <property type="entry name" value="TUBULIN"/>
</dbReference>
<dbReference type="InterPro" id="IPR008280">
    <property type="entry name" value="Tub_FtsZ_C"/>
</dbReference>
<dbReference type="InterPro" id="IPR036525">
    <property type="entry name" value="Tubulin/FtsZ_GTPase_sf"/>
</dbReference>
<comment type="similarity">
    <text evidence="1 7">Belongs to the tubulin family.</text>
</comment>
<evidence type="ECO:0000259" key="8">
    <source>
        <dbReference type="SMART" id="SM00864"/>
    </source>
</evidence>
<dbReference type="SUPFAM" id="SSF52490">
    <property type="entry name" value="Tubulin nucleotide-binding domain-like"/>
    <property type="match status" value="1"/>
</dbReference>
<dbReference type="PROSITE" id="PS00227">
    <property type="entry name" value="TUBULIN"/>
    <property type="match status" value="1"/>
</dbReference>
<accession>A0ABR1AK09</accession>
<reference evidence="10 11" key="1">
    <citation type="submission" date="2023-09" db="EMBL/GenBank/DDBJ databases">
        <title>Genomes of two closely related lineages of the louse Polyplax serrata with different host specificities.</title>
        <authorList>
            <person name="Martinu J."/>
            <person name="Tarabai H."/>
            <person name="Stefka J."/>
            <person name="Hypsa V."/>
        </authorList>
    </citation>
    <scope>NUCLEOTIDE SEQUENCE [LARGE SCALE GENOMIC DNA]</scope>
    <source>
        <strain evidence="10">98ZLc_SE</strain>
    </source>
</reference>
<organism evidence="10 11">
    <name type="scientific">Polyplax serrata</name>
    <name type="common">Common mouse louse</name>
    <dbReference type="NCBI Taxonomy" id="468196"/>
    <lineage>
        <taxon>Eukaryota</taxon>
        <taxon>Metazoa</taxon>
        <taxon>Ecdysozoa</taxon>
        <taxon>Arthropoda</taxon>
        <taxon>Hexapoda</taxon>
        <taxon>Insecta</taxon>
        <taxon>Pterygota</taxon>
        <taxon>Neoptera</taxon>
        <taxon>Paraneoptera</taxon>
        <taxon>Psocodea</taxon>
        <taxon>Troctomorpha</taxon>
        <taxon>Phthiraptera</taxon>
        <taxon>Anoplura</taxon>
        <taxon>Polyplacidae</taxon>
        <taxon>Polyplax</taxon>
    </lineage>
</organism>
<evidence type="ECO:0000256" key="4">
    <source>
        <dbReference type="ARBA" id="ARBA00022801"/>
    </source>
</evidence>
<gene>
    <name evidence="10" type="ORF">RUM44_001408</name>
</gene>
<dbReference type="InterPro" id="IPR003008">
    <property type="entry name" value="Tubulin_FtsZ_GTPase"/>
</dbReference>
<evidence type="ECO:0000256" key="3">
    <source>
        <dbReference type="ARBA" id="ARBA00022741"/>
    </source>
</evidence>
<evidence type="ECO:0000313" key="10">
    <source>
        <dbReference type="EMBL" id="KAK6621601.1"/>
    </source>
</evidence>
<keyword evidence="2 7" id="KW-0493">Microtubule</keyword>
<dbReference type="CDD" id="cd02186">
    <property type="entry name" value="alpha_tubulin"/>
    <property type="match status" value="1"/>
</dbReference>
<dbReference type="InterPro" id="IPR017975">
    <property type="entry name" value="Tubulin_CS"/>
</dbReference>
<dbReference type="PANTHER" id="PTHR11588">
    <property type="entry name" value="TUBULIN"/>
    <property type="match status" value="1"/>
</dbReference>
<dbReference type="Gene3D" id="3.30.1330.20">
    <property type="entry name" value="Tubulin/FtsZ, C-terminal domain"/>
    <property type="match status" value="1"/>
</dbReference>
<sequence>MARNSEIISIHVGQAGCQLGSACWEMFCIEHNIRYDGIVCCEKTASPPGSFFRDTGASKVVPRGLFVDLEPSVVDEIRTGKYRKLFNPKNLVTGKEDASNCFAKGYFSPGREILDFLLQRLRSMVEECNHLQGFFIYRAFGGGTGSGLTASILESLHEQYPKSILLELSIFPAPKVAMRPDTTLPLVLLSLAADCTTLILFQLSSIVVEPYNAALTTHLSLEHSIGTFIVDNEACYDICNRSLDVCNPTFANINRLMGHVISAVTSSLRYEGDVNVDLNEIRTNLIPYPRIQYPLISYAPLTSQNRAVYENTSVNSLLGSCFEPAHQMVKCDNRKGKYLSCALLFQGDVVGSSVNAAISSIKARRAGNFVDWCPTGFKVGINNKPPLNLPDADLYVADRSCLMLANSTAVRTVWEKIARKFQILYDKRAFLHWYLEEGLEEADFQDTKLDLEALDMDYREVEA</sequence>
<keyword evidence="3 7" id="KW-0547">Nucleotide-binding</keyword>
<comment type="function">
    <text evidence="7">Tubulin is the major constituent of microtubules, a cylinder consisting of laterally associated linear protofilaments composed of alpha- and beta-tubulin heterodimers. Microtubules grow by the addition of GTP-tubulin dimers to the microtubule end, where a stabilizing cap forms. Below the cap, tubulin dimers are in GDP-bound state, owing to GTPase activity of alpha-tubulin.</text>
</comment>
<comment type="subunit">
    <text evidence="7">Dimer of alpha and beta chains. A typical microtubule is a hollow water-filled tube with an outer diameter of 25 nm and an inner diameter of 15 nM. Alpha-beta heterodimers associate head-to-tail to form protofilaments running lengthwise along the microtubule wall with the beta-tubulin subunit facing the microtubule plus end conferring a structural polarity. Microtubules usually have 13 protofilaments but different protofilament numbers can be found in some organisms and specialized cells.</text>
</comment>
<keyword evidence="11" id="KW-1185">Reference proteome</keyword>
<dbReference type="Pfam" id="PF03953">
    <property type="entry name" value="Tubulin_C"/>
    <property type="match status" value="1"/>
</dbReference>
<dbReference type="Gene3D" id="3.40.50.1440">
    <property type="entry name" value="Tubulin/FtsZ, GTPase domain"/>
    <property type="match status" value="1"/>
</dbReference>
<evidence type="ECO:0000256" key="5">
    <source>
        <dbReference type="ARBA" id="ARBA00023134"/>
    </source>
</evidence>
<dbReference type="SUPFAM" id="SSF55307">
    <property type="entry name" value="Tubulin C-terminal domain-like"/>
    <property type="match status" value="1"/>
</dbReference>
<proteinExistence type="inferred from homology"/>
<protein>
    <recommendedName>
        <fullName evidence="7">Tubulin alpha chain</fullName>
    </recommendedName>
</protein>
<evidence type="ECO:0000256" key="6">
    <source>
        <dbReference type="ARBA" id="ARBA00049117"/>
    </source>
</evidence>
<comment type="caution">
    <text evidence="10">The sequence shown here is derived from an EMBL/GenBank/DDBJ whole genome shotgun (WGS) entry which is preliminary data.</text>
</comment>
<dbReference type="InterPro" id="IPR037103">
    <property type="entry name" value="Tubulin/FtsZ-like_C"/>
</dbReference>
<dbReference type="Gene3D" id="1.10.287.600">
    <property type="entry name" value="Helix hairpin bin"/>
    <property type="match status" value="1"/>
</dbReference>
<feature type="domain" description="Tubulin/FtsZ 2-layer sandwich" evidence="9">
    <location>
        <begin position="274"/>
        <end position="419"/>
    </location>
</feature>
<dbReference type="PROSITE" id="PS51257">
    <property type="entry name" value="PROKAR_LIPOPROTEIN"/>
    <property type="match status" value="1"/>
</dbReference>
<dbReference type="InterPro" id="IPR018316">
    <property type="entry name" value="Tubulin/FtsZ_2-layer-sand-dom"/>
</dbReference>